<organism evidence="2 3">
    <name type="scientific">Pseudonocardia dioxanivorans (strain ATCC 55486 / DSM 44775 / JCM 13855 / CB1190)</name>
    <dbReference type="NCBI Taxonomy" id="675635"/>
    <lineage>
        <taxon>Bacteria</taxon>
        <taxon>Bacillati</taxon>
        <taxon>Actinomycetota</taxon>
        <taxon>Actinomycetes</taxon>
        <taxon>Pseudonocardiales</taxon>
        <taxon>Pseudonocardiaceae</taxon>
        <taxon>Pseudonocardia</taxon>
    </lineage>
</organism>
<reference evidence="2 3" key="1">
    <citation type="journal article" date="2011" name="J. Bacteriol.">
        <title>Genome sequence of the 1,4-dioxane-degrading Pseudonocardia dioxanivorans strain CB1190.</title>
        <authorList>
            <person name="Sales C.M."/>
            <person name="Mahendra S."/>
            <person name="Grostern A."/>
            <person name="Parales R.E."/>
            <person name="Goodwin L.A."/>
            <person name="Woyke T."/>
            <person name="Nolan M."/>
            <person name="Lapidus A."/>
            <person name="Chertkov O."/>
            <person name="Ovchinnikova G."/>
            <person name="Sczyrba A."/>
            <person name="Alvarez-Cohen L."/>
        </authorList>
    </citation>
    <scope>NUCLEOTIDE SEQUENCE [LARGE SCALE GENOMIC DNA]</scope>
    <source>
        <strain evidence="3">ATCC 55486 / DSM 44775 / JCM 13855 / CB1190</strain>
    </source>
</reference>
<name>F4D0G2_PSEUX</name>
<dbReference type="HOGENOM" id="CLU_1234180_0_0_11"/>
<accession>F4D0G2</accession>
<gene>
    <name evidence="2" type="ordered locus">Psed_4606</name>
</gene>
<sequence>MADAMIAALEESQSRSGIVRDPRTCPVRGVPNTMPGWSSGPVAAGRGPAGQPRAGHSLGPVPVLPRGRVRSRSLRLGGLVGVAVAVAALTAGCEQSPDGGSSSAAAATQSSPTAQRADVVDKIAIFGRDECATEDAASVYPQCARFVREVSNVTVAARAVASGPTEEAAVGKAADAVDAAVDRLTRDACLLPPGQGPTGTPQSCGPDLAALQAGVRDLGTAFGG</sequence>
<dbReference type="Proteomes" id="UP000007809">
    <property type="component" value="Chromosome"/>
</dbReference>
<dbReference type="KEGG" id="pdx:Psed_4606"/>
<dbReference type="EMBL" id="CP002593">
    <property type="protein sequence ID" value="AEA26758.1"/>
    <property type="molecule type" value="Genomic_DNA"/>
</dbReference>
<evidence type="ECO:0000313" key="2">
    <source>
        <dbReference type="EMBL" id="AEA26758.1"/>
    </source>
</evidence>
<evidence type="ECO:0000256" key="1">
    <source>
        <dbReference type="SAM" id="MobiDB-lite"/>
    </source>
</evidence>
<evidence type="ECO:0000313" key="3">
    <source>
        <dbReference type="Proteomes" id="UP000007809"/>
    </source>
</evidence>
<proteinExistence type="predicted"/>
<dbReference type="AlphaFoldDB" id="F4D0G2"/>
<protein>
    <submittedName>
        <fullName evidence="2">Uncharacterized protein</fullName>
    </submittedName>
</protein>
<keyword evidence="3" id="KW-1185">Reference proteome</keyword>
<feature type="compositionally biased region" description="Low complexity" evidence="1">
    <location>
        <begin position="40"/>
        <end position="64"/>
    </location>
</feature>
<feature type="region of interest" description="Disordered" evidence="1">
    <location>
        <begin position="13"/>
        <end position="64"/>
    </location>
</feature>